<dbReference type="PANTHER" id="PTHR19879:SF9">
    <property type="entry name" value="TRANSCRIPTION INITIATION FACTOR TFIID SUBUNIT 5"/>
    <property type="match status" value="1"/>
</dbReference>
<sequence length="197" mass="22111">MSPVLTFQSGTSRSATSCTAWRGTRRLSTTPHSPRMACRLRPAPRLPEDVGYLERRSAPYHYGPQDNLRRRHLFLSRWYPPRCRIIWLERRRAPGGLRRDRDGLRPSYGRWAERIAAPPKQSVHCVAFALESARIATGFEGGSACVWDAASGKALLELKEHTDHVWELAFSPDGGEFAMASIDGMALASARVARHES</sequence>
<dbReference type="Pfam" id="PF00400">
    <property type="entry name" value="WD40"/>
    <property type="match status" value="2"/>
</dbReference>
<reference evidence="1 2" key="1">
    <citation type="submission" date="2021-08" db="EMBL/GenBank/DDBJ databases">
        <title>Draft Genome Sequence of Phanerochaete sordida strain YK-624.</title>
        <authorList>
            <person name="Mori T."/>
            <person name="Dohra H."/>
            <person name="Suzuki T."/>
            <person name="Kawagishi H."/>
            <person name="Hirai H."/>
        </authorList>
    </citation>
    <scope>NUCLEOTIDE SEQUENCE [LARGE SCALE GENOMIC DNA]</scope>
    <source>
        <strain evidence="1 2">YK-624</strain>
    </source>
</reference>
<dbReference type="InterPro" id="IPR036322">
    <property type="entry name" value="WD40_repeat_dom_sf"/>
</dbReference>
<evidence type="ECO:0008006" key="3">
    <source>
        <dbReference type="Google" id="ProtNLM"/>
    </source>
</evidence>
<evidence type="ECO:0000313" key="2">
    <source>
        <dbReference type="Proteomes" id="UP000703269"/>
    </source>
</evidence>
<accession>A0A9P3G816</accession>
<comment type="caution">
    <text evidence="1">The sequence shown here is derived from an EMBL/GenBank/DDBJ whole genome shotgun (WGS) entry which is preliminary data.</text>
</comment>
<keyword evidence="2" id="KW-1185">Reference proteome</keyword>
<dbReference type="EMBL" id="BPQB01000014">
    <property type="protein sequence ID" value="GJE89941.1"/>
    <property type="molecule type" value="Genomic_DNA"/>
</dbReference>
<dbReference type="SUPFAM" id="SSF50978">
    <property type="entry name" value="WD40 repeat-like"/>
    <property type="match status" value="1"/>
</dbReference>
<dbReference type="InterPro" id="IPR001680">
    <property type="entry name" value="WD40_rpt"/>
</dbReference>
<gene>
    <name evidence="1" type="ORF">PsYK624_060550</name>
</gene>
<proteinExistence type="predicted"/>
<dbReference type="Proteomes" id="UP000703269">
    <property type="component" value="Unassembled WGS sequence"/>
</dbReference>
<dbReference type="PANTHER" id="PTHR19879">
    <property type="entry name" value="TRANSCRIPTION INITIATION FACTOR TFIID"/>
    <property type="match status" value="1"/>
</dbReference>
<organism evidence="1 2">
    <name type="scientific">Phanerochaete sordida</name>
    <dbReference type="NCBI Taxonomy" id="48140"/>
    <lineage>
        <taxon>Eukaryota</taxon>
        <taxon>Fungi</taxon>
        <taxon>Dikarya</taxon>
        <taxon>Basidiomycota</taxon>
        <taxon>Agaricomycotina</taxon>
        <taxon>Agaricomycetes</taxon>
        <taxon>Polyporales</taxon>
        <taxon>Phanerochaetaceae</taxon>
        <taxon>Phanerochaete</taxon>
    </lineage>
</organism>
<dbReference type="Gene3D" id="2.130.10.10">
    <property type="entry name" value="YVTN repeat-like/Quinoprotein amine dehydrogenase"/>
    <property type="match status" value="1"/>
</dbReference>
<name>A0A9P3G816_9APHY</name>
<protein>
    <recommendedName>
        <fullName evidence="3">Anaphase-promoting complex subunit 4 WD40 domain-containing protein</fullName>
    </recommendedName>
</protein>
<dbReference type="InterPro" id="IPR015943">
    <property type="entry name" value="WD40/YVTN_repeat-like_dom_sf"/>
</dbReference>
<dbReference type="OrthoDB" id="538223at2759"/>
<dbReference type="AlphaFoldDB" id="A0A9P3G816"/>
<evidence type="ECO:0000313" key="1">
    <source>
        <dbReference type="EMBL" id="GJE89941.1"/>
    </source>
</evidence>
<dbReference type="SMART" id="SM00320">
    <property type="entry name" value="WD40"/>
    <property type="match status" value="2"/>
</dbReference>